<evidence type="ECO:0000259" key="1">
    <source>
        <dbReference type="Pfam" id="PF01168"/>
    </source>
</evidence>
<dbReference type="AlphaFoldDB" id="D7AW92"/>
<protein>
    <submittedName>
        <fullName evidence="2">Alanine racemase domain protein</fullName>
    </submittedName>
</protein>
<dbReference type="GO" id="GO:0008721">
    <property type="term" value="F:D-serine ammonia-lyase activity"/>
    <property type="evidence" value="ECO:0007669"/>
    <property type="project" value="TreeGrafter"/>
</dbReference>
<proteinExistence type="predicted"/>
<dbReference type="KEGG" id="nda:Ndas_0410"/>
<organism evidence="2 3">
    <name type="scientific">Nocardiopsis dassonvillei (strain ATCC 23218 / DSM 43111 / CIP 107115 / JCM 7437 / KCTC 9190 / NBRC 14626 / NCTC 10488 / NRRL B-5397 / IMRU 509)</name>
    <name type="common">Actinomadura dassonvillei</name>
    <dbReference type="NCBI Taxonomy" id="446468"/>
    <lineage>
        <taxon>Bacteria</taxon>
        <taxon>Bacillati</taxon>
        <taxon>Actinomycetota</taxon>
        <taxon>Actinomycetes</taxon>
        <taxon>Streptosporangiales</taxon>
        <taxon>Nocardiopsidaceae</taxon>
        <taxon>Nocardiopsis</taxon>
    </lineage>
</organism>
<dbReference type="Gene3D" id="3.20.20.10">
    <property type="entry name" value="Alanine racemase"/>
    <property type="match status" value="1"/>
</dbReference>
<dbReference type="PANTHER" id="PTHR28004:SF2">
    <property type="entry name" value="D-SERINE DEHYDRATASE"/>
    <property type="match status" value="1"/>
</dbReference>
<dbReference type="PANTHER" id="PTHR28004">
    <property type="entry name" value="ZGC:162816-RELATED"/>
    <property type="match status" value="1"/>
</dbReference>
<dbReference type="InterPro" id="IPR029066">
    <property type="entry name" value="PLP-binding_barrel"/>
</dbReference>
<dbReference type="HOGENOM" id="CLU_042383_0_0_11"/>
<feature type="domain" description="Alanine racemase N-terminal" evidence="1">
    <location>
        <begin position="29"/>
        <end position="210"/>
    </location>
</feature>
<dbReference type="STRING" id="446468.Ndas_0410"/>
<name>D7AW92_NOCDD</name>
<dbReference type="Pfam" id="PF01168">
    <property type="entry name" value="Ala_racemase_N"/>
    <property type="match status" value="1"/>
</dbReference>
<reference evidence="2 3" key="1">
    <citation type="journal article" date="2010" name="Stand. Genomic Sci.">
        <title>Complete genome sequence of Nocardiopsis dassonvillei type strain (IMRU 509).</title>
        <authorList>
            <person name="Sun H."/>
            <person name="Lapidus A."/>
            <person name="Nolan M."/>
            <person name="Lucas S."/>
            <person name="Del Rio T.G."/>
            <person name="Tice H."/>
            <person name="Cheng J.F."/>
            <person name="Tapia R."/>
            <person name="Han C."/>
            <person name="Goodwin L."/>
            <person name="Pitluck S."/>
            <person name="Pagani I."/>
            <person name="Ivanova N."/>
            <person name="Mavromatis K."/>
            <person name="Mikhailova N."/>
            <person name="Pati A."/>
            <person name="Chen A."/>
            <person name="Palaniappan K."/>
            <person name="Land M."/>
            <person name="Hauser L."/>
            <person name="Chang Y.J."/>
            <person name="Jeffries C.D."/>
            <person name="Djao O.D."/>
            <person name="Rohde M."/>
            <person name="Sikorski J."/>
            <person name="Goker M."/>
            <person name="Woyke T."/>
            <person name="Bristow J."/>
            <person name="Eisen J.A."/>
            <person name="Markowitz V."/>
            <person name="Hugenholtz P."/>
            <person name="Kyrpides N.C."/>
            <person name="Klenk H.P."/>
        </authorList>
    </citation>
    <scope>NUCLEOTIDE SEQUENCE [LARGE SCALE GENOMIC DNA]</scope>
    <source>
        <strain evidence="3">ATCC 23218 / DSM 43111 / CIP 107115 / JCM 7437 / KCTC 9190 / NBRC 14626 / NCTC 10488 / NRRL B-5397 / IMRU 509</strain>
    </source>
</reference>
<dbReference type="SUPFAM" id="SSF51419">
    <property type="entry name" value="PLP-binding barrel"/>
    <property type="match status" value="1"/>
</dbReference>
<dbReference type="Proteomes" id="UP000002219">
    <property type="component" value="Chromosome 1"/>
</dbReference>
<gene>
    <name evidence="2" type="ordered locus">Ndas_0410</name>
</gene>
<sequence length="415" mass="44104">MFWHAQDMTSLRETYESATRGLEAPFALVDLAALRSNAADLTRRAHGRPIRIASKSVRSRELLRTVLALPGYAGVMAFTLPEALWLATGDRPLSDDVLVAYPTVDRQALARLVRDPRAARAITLMVDDTAHLDLIGAAVADAAESRGPDAPPVRVCLDVDTSWQPVGPRLRVGTYRSPVRTPAQAAAFARAVAARPGLELDGIMAYEGQIAGVGDAPPGRPLYGRLLRAVQRRSAVELAKRRAAIVHAVREVADLRFVNGGGTGSLHTTGRERAVTELAAGSGLYHPHLFDHYRSFGGRPAALFALPVVRRPGPGVATALGGGYPASGPVNAHRAPLPHLPAGLSYSVNEGAGEVQTPLLGAAADGLSVGDRVWMRHAKAGELCERFDTLHLVDSDTGEYAGAVPTYRGEGQTFL</sequence>
<evidence type="ECO:0000313" key="2">
    <source>
        <dbReference type="EMBL" id="ADH65858.1"/>
    </source>
</evidence>
<evidence type="ECO:0000313" key="3">
    <source>
        <dbReference type="Proteomes" id="UP000002219"/>
    </source>
</evidence>
<dbReference type="eggNOG" id="COG3616">
    <property type="taxonomic scope" value="Bacteria"/>
</dbReference>
<keyword evidence="3" id="KW-1185">Reference proteome</keyword>
<accession>D7AW92</accession>
<dbReference type="InterPro" id="IPR001608">
    <property type="entry name" value="Ala_racemase_N"/>
</dbReference>
<dbReference type="GO" id="GO:0036088">
    <property type="term" value="P:D-serine catabolic process"/>
    <property type="evidence" value="ECO:0007669"/>
    <property type="project" value="TreeGrafter"/>
</dbReference>
<dbReference type="InterPro" id="IPR051466">
    <property type="entry name" value="D-amino_acid_metab_enzyme"/>
</dbReference>
<dbReference type="CDD" id="cd06813">
    <property type="entry name" value="PLPDE_III_DSD_D-TA_like_2"/>
    <property type="match status" value="1"/>
</dbReference>
<dbReference type="EMBL" id="CP002040">
    <property type="protein sequence ID" value="ADH65858.1"/>
    <property type="molecule type" value="Genomic_DNA"/>
</dbReference>